<dbReference type="RefSeq" id="WP_377926597.1">
    <property type="nucleotide sequence ID" value="NZ_JBHUEM010000003.1"/>
</dbReference>
<dbReference type="EMBL" id="JBHUEM010000003">
    <property type="protein sequence ID" value="MFD1735498.1"/>
    <property type="molecule type" value="Genomic_DNA"/>
</dbReference>
<sequence length="185" mass="20591">MTNIFQSVLNTLKLEIDNEPKSPLHVGETMACWMYGALMDEATIFMQIGLNSTSDNQLVAILQESLTQCDKQSSELRNFMKKEGIHLPSVSEPRPDSDPKAVPLGAKMTDDEIANGISIKTATAIIHCATSAAQSIRNDVGMMWVEFMNEKLVFGASLKKLMRERSWIKVPPYYYPPGRPSQSGH</sequence>
<name>A0ABW4LKD3_9BACI</name>
<reference evidence="2" key="1">
    <citation type="journal article" date="2019" name="Int. J. Syst. Evol. Microbiol.">
        <title>The Global Catalogue of Microorganisms (GCM) 10K type strain sequencing project: providing services to taxonomists for standard genome sequencing and annotation.</title>
        <authorList>
            <consortium name="The Broad Institute Genomics Platform"/>
            <consortium name="The Broad Institute Genome Sequencing Center for Infectious Disease"/>
            <person name="Wu L."/>
            <person name="Ma J."/>
        </authorList>
    </citation>
    <scope>NUCLEOTIDE SEQUENCE [LARGE SCALE GENOMIC DNA]</scope>
    <source>
        <strain evidence="2">CCUG 49339</strain>
    </source>
</reference>
<dbReference type="Gene3D" id="1.20.1260.10">
    <property type="match status" value="1"/>
</dbReference>
<dbReference type="InterPro" id="IPR021617">
    <property type="entry name" value="DUF3231"/>
</dbReference>
<keyword evidence="2" id="KW-1185">Reference proteome</keyword>
<accession>A0ABW4LKD3</accession>
<protein>
    <submittedName>
        <fullName evidence="1">DUF3231 family protein</fullName>
    </submittedName>
</protein>
<proteinExistence type="predicted"/>
<dbReference type="Proteomes" id="UP001597214">
    <property type="component" value="Unassembled WGS sequence"/>
</dbReference>
<evidence type="ECO:0000313" key="2">
    <source>
        <dbReference type="Proteomes" id="UP001597214"/>
    </source>
</evidence>
<dbReference type="InterPro" id="IPR012347">
    <property type="entry name" value="Ferritin-like"/>
</dbReference>
<evidence type="ECO:0000313" key="1">
    <source>
        <dbReference type="EMBL" id="MFD1735498.1"/>
    </source>
</evidence>
<dbReference type="Pfam" id="PF11553">
    <property type="entry name" value="DUF3231"/>
    <property type="match status" value="1"/>
</dbReference>
<comment type="caution">
    <text evidence="1">The sequence shown here is derived from an EMBL/GenBank/DDBJ whole genome shotgun (WGS) entry which is preliminary data.</text>
</comment>
<gene>
    <name evidence="1" type="ORF">ACFSCX_02875</name>
</gene>
<organism evidence="1 2">
    <name type="scientific">Bacillus salitolerans</name>
    <dbReference type="NCBI Taxonomy" id="1437434"/>
    <lineage>
        <taxon>Bacteria</taxon>
        <taxon>Bacillati</taxon>
        <taxon>Bacillota</taxon>
        <taxon>Bacilli</taxon>
        <taxon>Bacillales</taxon>
        <taxon>Bacillaceae</taxon>
        <taxon>Bacillus</taxon>
    </lineage>
</organism>